<dbReference type="Pfam" id="PF00583">
    <property type="entry name" value="Acetyltransf_1"/>
    <property type="match status" value="1"/>
</dbReference>
<evidence type="ECO:0000313" key="4">
    <source>
        <dbReference type="EMBL" id="QDU27300.1"/>
    </source>
</evidence>
<keyword evidence="5" id="KW-1185">Reference proteome</keyword>
<evidence type="ECO:0000256" key="1">
    <source>
        <dbReference type="ARBA" id="ARBA00022679"/>
    </source>
</evidence>
<dbReference type="KEGG" id="aagg:ETAA8_23870"/>
<feature type="domain" description="N-acetyltransferase" evidence="3">
    <location>
        <begin position="10"/>
        <end position="160"/>
    </location>
</feature>
<evidence type="ECO:0000256" key="2">
    <source>
        <dbReference type="ARBA" id="ARBA00023315"/>
    </source>
</evidence>
<dbReference type="InterPro" id="IPR016181">
    <property type="entry name" value="Acyl_CoA_acyltransferase"/>
</dbReference>
<dbReference type="PANTHER" id="PTHR43877">
    <property type="entry name" value="AMINOALKYLPHOSPHONATE N-ACETYLTRANSFERASE-RELATED-RELATED"/>
    <property type="match status" value="1"/>
</dbReference>
<dbReference type="CDD" id="cd04301">
    <property type="entry name" value="NAT_SF"/>
    <property type="match status" value="1"/>
</dbReference>
<dbReference type="EMBL" id="CP036274">
    <property type="protein sequence ID" value="QDU27300.1"/>
    <property type="molecule type" value="Genomic_DNA"/>
</dbReference>
<gene>
    <name evidence="4" type="primary">ysnE</name>
    <name evidence="4" type="ORF">ETAA8_23870</name>
</gene>
<keyword evidence="1 4" id="KW-0808">Transferase</keyword>
<dbReference type="Proteomes" id="UP000315017">
    <property type="component" value="Chromosome"/>
</dbReference>
<dbReference type="EC" id="2.3.1.-" evidence="4"/>
<dbReference type="SUPFAM" id="SSF55729">
    <property type="entry name" value="Acyl-CoA N-acyltransferases (Nat)"/>
    <property type="match status" value="1"/>
</dbReference>
<proteinExistence type="predicted"/>
<keyword evidence="2 4" id="KW-0012">Acyltransferase</keyword>
<evidence type="ECO:0000313" key="5">
    <source>
        <dbReference type="Proteomes" id="UP000315017"/>
    </source>
</evidence>
<dbReference type="PROSITE" id="PS51186">
    <property type="entry name" value="GNAT"/>
    <property type="match status" value="1"/>
</dbReference>
<protein>
    <submittedName>
        <fullName evidence="4">Putative N-acetyltransferase YsnE</fullName>
        <ecNumber evidence="4">2.3.1.-</ecNumber>
    </submittedName>
</protein>
<reference evidence="4 5" key="1">
    <citation type="submission" date="2019-02" db="EMBL/GenBank/DDBJ databases">
        <title>Deep-cultivation of Planctomycetes and their phenomic and genomic characterization uncovers novel biology.</title>
        <authorList>
            <person name="Wiegand S."/>
            <person name="Jogler M."/>
            <person name="Boedeker C."/>
            <person name="Pinto D."/>
            <person name="Vollmers J."/>
            <person name="Rivas-Marin E."/>
            <person name="Kohn T."/>
            <person name="Peeters S.H."/>
            <person name="Heuer A."/>
            <person name="Rast P."/>
            <person name="Oberbeckmann S."/>
            <person name="Bunk B."/>
            <person name="Jeske O."/>
            <person name="Meyerdierks A."/>
            <person name="Storesund J.E."/>
            <person name="Kallscheuer N."/>
            <person name="Luecker S."/>
            <person name="Lage O.M."/>
            <person name="Pohl T."/>
            <person name="Merkel B.J."/>
            <person name="Hornburger P."/>
            <person name="Mueller R.-W."/>
            <person name="Bruemmer F."/>
            <person name="Labrenz M."/>
            <person name="Spormann A.M."/>
            <person name="Op den Camp H."/>
            <person name="Overmann J."/>
            <person name="Amann R."/>
            <person name="Jetten M.S.M."/>
            <person name="Mascher T."/>
            <person name="Medema M.H."/>
            <person name="Devos D.P."/>
            <person name="Kaster A.-K."/>
            <person name="Ovreas L."/>
            <person name="Rohde M."/>
            <person name="Galperin M.Y."/>
            <person name="Jogler C."/>
        </authorList>
    </citation>
    <scope>NUCLEOTIDE SEQUENCE [LARGE SCALE GENOMIC DNA]</scope>
    <source>
        <strain evidence="4 5">ETA_A8</strain>
    </source>
</reference>
<dbReference type="InterPro" id="IPR050832">
    <property type="entry name" value="Bact_Acetyltransf"/>
</dbReference>
<evidence type="ECO:0000259" key="3">
    <source>
        <dbReference type="PROSITE" id="PS51186"/>
    </source>
</evidence>
<organism evidence="4 5">
    <name type="scientific">Anatilimnocola aggregata</name>
    <dbReference type="NCBI Taxonomy" id="2528021"/>
    <lineage>
        <taxon>Bacteria</taxon>
        <taxon>Pseudomonadati</taxon>
        <taxon>Planctomycetota</taxon>
        <taxon>Planctomycetia</taxon>
        <taxon>Pirellulales</taxon>
        <taxon>Pirellulaceae</taxon>
        <taxon>Anatilimnocola</taxon>
    </lineage>
</organism>
<name>A0A517YAN9_9BACT</name>
<dbReference type="RefSeq" id="WP_202921772.1">
    <property type="nucleotide sequence ID" value="NZ_CP036274.1"/>
</dbReference>
<dbReference type="InterPro" id="IPR000182">
    <property type="entry name" value="GNAT_dom"/>
</dbReference>
<dbReference type="GO" id="GO:0016747">
    <property type="term" value="F:acyltransferase activity, transferring groups other than amino-acyl groups"/>
    <property type="evidence" value="ECO:0007669"/>
    <property type="project" value="InterPro"/>
</dbReference>
<dbReference type="PANTHER" id="PTHR43877:SF5">
    <property type="entry name" value="BLL8307 PROTEIN"/>
    <property type="match status" value="1"/>
</dbReference>
<dbReference type="Gene3D" id="3.40.630.30">
    <property type="match status" value="1"/>
</dbReference>
<dbReference type="AlphaFoldDB" id="A0A517YAN9"/>
<sequence length="160" mass="17619">MTNIPAPPALLIRTDDVSSPAVIELLLDHLRNCQLATPPESTHALNLDGLRRPEITLWTIWSGPNLAGCGALKHLDAQHAEIKSMRTAPNFLRQGIAAAMLQHLLAQAQLRGYSRVSLETGAMAYFEPARRLYANFGFVACEPFANYIPDPNSVFLTKEL</sequence>
<accession>A0A517YAN9</accession>